<organism evidence="2 3">
    <name type="scientific">Jimgerdemannia flammicorona</name>
    <dbReference type="NCBI Taxonomy" id="994334"/>
    <lineage>
        <taxon>Eukaryota</taxon>
        <taxon>Fungi</taxon>
        <taxon>Fungi incertae sedis</taxon>
        <taxon>Mucoromycota</taxon>
        <taxon>Mucoromycotina</taxon>
        <taxon>Endogonomycetes</taxon>
        <taxon>Endogonales</taxon>
        <taxon>Endogonaceae</taxon>
        <taxon>Jimgerdemannia</taxon>
    </lineage>
</organism>
<evidence type="ECO:0000256" key="1">
    <source>
        <dbReference type="RuleBase" id="RU365002"/>
    </source>
</evidence>
<dbReference type="InterPro" id="IPR019438">
    <property type="entry name" value="Q_salvage"/>
</dbReference>
<dbReference type="GO" id="GO:0006400">
    <property type="term" value="P:tRNA modification"/>
    <property type="evidence" value="ECO:0007669"/>
    <property type="project" value="TreeGrafter"/>
</dbReference>
<comment type="catalytic activity">
    <reaction evidence="1">
        <text>queuosine 5'-phosphate + H2O = queuine + D-ribose 5-phosphate</text>
        <dbReference type="Rhea" id="RHEA:75387"/>
        <dbReference type="ChEBI" id="CHEBI:15377"/>
        <dbReference type="ChEBI" id="CHEBI:17433"/>
        <dbReference type="ChEBI" id="CHEBI:78346"/>
        <dbReference type="ChEBI" id="CHEBI:194371"/>
    </reaction>
    <physiologicalReaction direction="left-to-right" evidence="1">
        <dbReference type="Rhea" id="RHEA:75388"/>
    </physiologicalReaction>
</comment>
<dbReference type="PANTHER" id="PTHR21314">
    <property type="entry name" value="QUEUOSINE 5'-PHOSPHATE N-GLYCOSYLASE_HYDROLASE-RELATED"/>
    <property type="match status" value="1"/>
</dbReference>
<dbReference type="AlphaFoldDB" id="A0A433CWU1"/>
<reference evidence="2 3" key="1">
    <citation type="journal article" date="2018" name="New Phytol.">
        <title>Phylogenomics of Endogonaceae and evolution of mycorrhizas within Mucoromycota.</title>
        <authorList>
            <person name="Chang Y."/>
            <person name="Desiro A."/>
            <person name="Na H."/>
            <person name="Sandor L."/>
            <person name="Lipzen A."/>
            <person name="Clum A."/>
            <person name="Barry K."/>
            <person name="Grigoriev I.V."/>
            <person name="Martin F.M."/>
            <person name="Stajich J.E."/>
            <person name="Smith M.E."/>
            <person name="Bonito G."/>
            <person name="Spatafora J.W."/>
        </authorList>
    </citation>
    <scope>NUCLEOTIDE SEQUENCE [LARGE SCALE GENOMIC DNA]</scope>
    <source>
        <strain evidence="2 3">GMNB39</strain>
    </source>
</reference>
<evidence type="ECO:0000313" key="2">
    <source>
        <dbReference type="EMBL" id="RUP43059.1"/>
    </source>
</evidence>
<dbReference type="PANTHER" id="PTHR21314:SF1">
    <property type="entry name" value="QUEUOSINE SALVAGE PROTEIN"/>
    <property type="match status" value="1"/>
</dbReference>
<dbReference type="Pfam" id="PF10343">
    <property type="entry name" value="Q_salvage"/>
    <property type="match status" value="1"/>
</dbReference>
<protein>
    <recommendedName>
        <fullName evidence="1">Queuosine 5'-phosphate N-glycosylase/hydrolase</fullName>
        <ecNumber evidence="1">3.2.2.-</ecNumber>
    </recommendedName>
    <alternativeName>
        <fullName evidence="1">Queuosine-nucleotide N-glycosylase/hydrolase</fullName>
    </alternativeName>
</protein>
<comment type="similarity">
    <text evidence="1">Belongs to the QNG1 protein family.</text>
</comment>
<dbReference type="OrthoDB" id="416777at2759"/>
<name>A0A433CWU1_9FUNG</name>
<accession>A0A433CWU1</accession>
<dbReference type="GO" id="GO:0016787">
    <property type="term" value="F:hydrolase activity"/>
    <property type="evidence" value="ECO:0007669"/>
    <property type="project" value="UniProtKB-KW"/>
</dbReference>
<keyword evidence="3" id="KW-1185">Reference proteome</keyword>
<keyword evidence="1" id="KW-0378">Hydrolase</keyword>
<sequence>MPAIPPTFEQEDLPPTEGIRAFLTGLDKDQFSDLSDDSTVRMPLKFDTTQQEINFIAFVDLLNFGSGYRVPLHEATGRGAFDTVRFGAMSHHIGGLPWTASHFHSTTVFEVAQTFQIPLDREVHPEGMPFLTMSEPHELRKLAEAITSVLNETGQVLLNGGYANMSQFILQATKPEQGRPPSAVGLVEKFVRAFPGFRDMAKVDGQNVYLFKKAQILAYHLYILFRTQDPARFDFVDIASLTIFSDNVIPTMLAHLGVVRIPDSLARRIAVHEDIGTADATRLRAAAIFACEEIVRATRGESGLGPVRDMTEADLDVYLWRLGKVGAYREVTRFELRDTVYF</sequence>
<gene>
    <name evidence="2" type="ORF">BC936DRAFT_137697</name>
</gene>
<dbReference type="Proteomes" id="UP000268093">
    <property type="component" value="Unassembled WGS sequence"/>
</dbReference>
<evidence type="ECO:0000313" key="3">
    <source>
        <dbReference type="Proteomes" id="UP000268093"/>
    </source>
</evidence>
<dbReference type="EMBL" id="RBNI01011843">
    <property type="protein sequence ID" value="RUP43059.1"/>
    <property type="molecule type" value="Genomic_DNA"/>
</dbReference>
<comment type="function">
    <text evidence="1">Catalyzes the hydrolysis of queuosine 5'-phosphate, releasing the nucleobase queuine (q). Is required for salvage of queuine from exogenous queuosine (Q) that is imported and then converted to queuosine 5'-phosphate intracellularly.</text>
</comment>
<comment type="caution">
    <text evidence="2">The sequence shown here is derived from an EMBL/GenBank/DDBJ whole genome shotgun (WGS) entry which is preliminary data.</text>
</comment>
<proteinExistence type="inferred from homology"/>
<dbReference type="EC" id="3.2.2.-" evidence="1"/>